<evidence type="ECO:0000256" key="1">
    <source>
        <dbReference type="SAM" id="MobiDB-lite"/>
    </source>
</evidence>
<protein>
    <recommendedName>
        <fullName evidence="4">Flagellar assembly protein FliX</fullName>
    </recommendedName>
</protein>
<gene>
    <name evidence="2" type="ORF">EOI86_04560</name>
</gene>
<dbReference type="Proteomes" id="UP000287447">
    <property type="component" value="Unassembled WGS sequence"/>
</dbReference>
<evidence type="ECO:0008006" key="4">
    <source>
        <dbReference type="Google" id="ProtNLM"/>
    </source>
</evidence>
<feature type="region of interest" description="Disordered" evidence="1">
    <location>
        <begin position="42"/>
        <end position="84"/>
    </location>
</feature>
<keyword evidence="3" id="KW-1185">Reference proteome</keyword>
<dbReference type="AlphaFoldDB" id="A0A437QVQ6"/>
<feature type="compositionally biased region" description="Low complexity" evidence="1">
    <location>
        <begin position="48"/>
        <end position="72"/>
    </location>
</feature>
<accession>A0A437QVQ6</accession>
<comment type="caution">
    <text evidence="2">The sequence shown here is derived from an EMBL/GenBank/DDBJ whole genome shotgun (WGS) entry which is preliminary data.</text>
</comment>
<dbReference type="Pfam" id="PF10768">
    <property type="entry name" value="FliX"/>
    <property type="match status" value="1"/>
</dbReference>
<evidence type="ECO:0000313" key="2">
    <source>
        <dbReference type="EMBL" id="RVU38559.1"/>
    </source>
</evidence>
<dbReference type="InterPro" id="IPR019704">
    <property type="entry name" value="Flagellar_assmbl_FliX_class2"/>
</dbReference>
<dbReference type="EMBL" id="SADE01000001">
    <property type="protein sequence ID" value="RVU38559.1"/>
    <property type="molecule type" value="Genomic_DNA"/>
</dbReference>
<proteinExistence type="predicted"/>
<dbReference type="GO" id="GO:0044781">
    <property type="term" value="P:bacterial-type flagellum organization"/>
    <property type="evidence" value="ECO:0007669"/>
    <property type="project" value="InterPro"/>
</dbReference>
<sequence length="192" mass="20117">MGMRANSSALAPDIDGGPFPIAGIRLGFRTVRQFIQELRDMKVEGPRKSNATTGAKKAGAAKRAGGASFASSLDPSGGSDGIEKTAPAAGGLVGAVDALIALQEVDAPDGTEGEAGYDGDREQRARKWGQEMLDGLDEIRVGLLLGRIPVQRLNEIANAASRGKTQSNDPRLAAVLEEIEVRALVELAKLQR</sequence>
<name>A0A437QVQ6_9PROT</name>
<reference evidence="3" key="1">
    <citation type="submission" date="2019-01" db="EMBL/GenBank/DDBJ databases">
        <title>Gri0909 isolated from a small marine red alga.</title>
        <authorList>
            <person name="Kim J."/>
            <person name="Jeong S.E."/>
            <person name="Jeon C.O."/>
        </authorList>
    </citation>
    <scope>NUCLEOTIDE SEQUENCE [LARGE SCALE GENOMIC DNA]</scope>
    <source>
        <strain evidence="3">Gri0909</strain>
    </source>
</reference>
<organism evidence="2 3">
    <name type="scientific">Hwanghaeella grinnelliae</name>
    <dbReference type="NCBI Taxonomy" id="2500179"/>
    <lineage>
        <taxon>Bacteria</taxon>
        <taxon>Pseudomonadati</taxon>
        <taxon>Pseudomonadota</taxon>
        <taxon>Alphaproteobacteria</taxon>
        <taxon>Rhodospirillales</taxon>
        <taxon>Rhodospirillaceae</taxon>
        <taxon>Hwanghaeella</taxon>
    </lineage>
</organism>
<evidence type="ECO:0000313" key="3">
    <source>
        <dbReference type="Proteomes" id="UP000287447"/>
    </source>
</evidence>